<dbReference type="AlphaFoldDB" id="I4YFP0"/>
<dbReference type="InterPro" id="IPR037141">
    <property type="entry name" value="NDT80_DNA-bd_dom_sf"/>
</dbReference>
<evidence type="ECO:0000313" key="5">
    <source>
        <dbReference type="Proteomes" id="UP000005242"/>
    </source>
</evidence>
<gene>
    <name evidence="4" type="ORF">WALSEDRAFT_31931</name>
</gene>
<evidence type="ECO:0000259" key="3">
    <source>
        <dbReference type="PROSITE" id="PS51517"/>
    </source>
</evidence>
<dbReference type="GO" id="GO:0045944">
    <property type="term" value="P:positive regulation of transcription by RNA polymerase II"/>
    <property type="evidence" value="ECO:0007669"/>
    <property type="project" value="TreeGrafter"/>
</dbReference>
<proteinExistence type="predicted"/>
<dbReference type="Pfam" id="PF05224">
    <property type="entry name" value="NDT80_PhoG"/>
    <property type="match status" value="1"/>
</dbReference>
<dbReference type="InterPro" id="IPR052605">
    <property type="entry name" value="Fungal_trans_regulator"/>
</dbReference>
<evidence type="ECO:0000313" key="4">
    <source>
        <dbReference type="EMBL" id="EIM22782.1"/>
    </source>
</evidence>
<dbReference type="GO" id="GO:0003700">
    <property type="term" value="F:DNA-binding transcription factor activity"/>
    <property type="evidence" value="ECO:0007669"/>
    <property type="project" value="UniProtKB-UniRule"/>
</dbReference>
<keyword evidence="1 2" id="KW-0238">DNA-binding</keyword>
<dbReference type="GO" id="GO:0051321">
    <property type="term" value="P:meiotic cell cycle"/>
    <property type="evidence" value="ECO:0007669"/>
    <property type="project" value="TreeGrafter"/>
</dbReference>
<reference evidence="4 5" key="1">
    <citation type="journal article" date="2012" name="Fungal Genet. Biol.">
        <title>The genome of the xerotolerant mold Wallemia sebi reveals adaptations to osmotic stress and suggests cryptic sexual reproduction.</title>
        <authorList>
            <person name="Padamsee M."/>
            <person name="Kumar T.K.A."/>
            <person name="Riley R."/>
            <person name="Binder M."/>
            <person name="Boyd A."/>
            <person name="Calvo A.M."/>
            <person name="Furukawa K."/>
            <person name="Hesse C."/>
            <person name="Hohmann S."/>
            <person name="James T.Y."/>
            <person name="LaButti K."/>
            <person name="Lapidus A."/>
            <person name="Lindquist E."/>
            <person name="Lucas S."/>
            <person name="Miller K."/>
            <person name="Shantappa S."/>
            <person name="Grigoriev I.V."/>
            <person name="Hibbett D.S."/>
            <person name="McLaughlin D.J."/>
            <person name="Spatafora J.W."/>
            <person name="Aime M.C."/>
        </authorList>
    </citation>
    <scope>NUCLEOTIDE SEQUENCE [LARGE SCALE GENOMIC DNA]</scope>
    <source>
        <strain evidence="5">ATCC MYA-4683 / CBS 633.66</strain>
    </source>
</reference>
<dbReference type="InParanoid" id="I4YFP0"/>
<dbReference type="KEGG" id="wse:WALSEDRAFT_31931"/>
<dbReference type="STRING" id="671144.I4YFP0"/>
<evidence type="ECO:0000256" key="1">
    <source>
        <dbReference type="ARBA" id="ARBA00023125"/>
    </source>
</evidence>
<feature type="domain" description="NDT80" evidence="3">
    <location>
        <begin position="1"/>
        <end position="207"/>
    </location>
</feature>
<dbReference type="PANTHER" id="PTHR35144">
    <property type="entry name" value="MEIOSIS-SPECIFIC TRANSCRIPTION FACTOR NDT80"/>
    <property type="match status" value="1"/>
</dbReference>
<dbReference type="OrthoDB" id="2288358at2759"/>
<dbReference type="InterPro" id="IPR024061">
    <property type="entry name" value="NDT80_DNA-bd_dom"/>
</dbReference>
<dbReference type="RefSeq" id="XP_006957437.1">
    <property type="nucleotide sequence ID" value="XM_006957375.1"/>
</dbReference>
<dbReference type="GO" id="GO:0000228">
    <property type="term" value="C:nuclear chromosome"/>
    <property type="evidence" value="ECO:0007669"/>
    <property type="project" value="TreeGrafter"/>
</dbReference>
<dbReference type="HOGENOM" id="CLU_1012673_0_0_1"/>
<dbReference type="Gene3D" id="2.60.40.1390">
    <property type="entry name" value="NDT80 DNA-binding domain"/>
    <property type="match status" value="2"/>
</dbReference>
<name>I4YFP0_WALMC</name>
<dbReference type="PROSITE" id="PS51517">
    <property type="entry name" value="NDT80"/>
    <property type="match status" value="1"/>
</dbReference>
<protein>
    <submittedName>
        <fullName evidence="4">p53-like transcription factor</fullName>
    </submittedName>
</protein>
<dbReference type="GeneID" id="18471393"/>
<feature type="DNA-binding region" description="NDT80" evidence="2">
    <location>
        <begin position="1"/>
        <end position="207"/>
    </location>
</feature>
<evidence type="ECO:0000256" key="2">
    <source>
        <dbReference type="PROSITE-ProRule" id="PRU00850"/>
    </source>
</evidence>
<dbReference type="SUPFAM" id="SSF49417">
    <property type="entry name" value="p53-like transcription factors"/>
    <property type="match status" value="1"/>
</dbReference>
<dbReference type="PANTHER" id="PTHR35144:SF2">
    <property type="entry name" value="MEIOSIS-SPECIFIC TRANSCRIPTION FACTOR NDT80"/>
    <property type="match status" value="1"/>
</dbReference>
<dbReference type="InterPro" id="IPR008967">
    <property type="entry name" value="p53-like_TF_DNA-bd_sf"/>
</dbReference>
<dbReference type="EMBL" id="JH668227">
    <property type="protein sequence ID" value="EIM22782.1"/>
    <property type="molecule type" value="Genomic_DNA"/>
</dbReference>
<accession>I4YFP0</accession>
<dbReference type="GO" id="GO:0003677">
    <property type="term" value="F:DNA binding"/>
    <property type="evidence" value="ECO:0007669"/>
    <property type="project" value="UniProtKB-KW"/>
</dbReference>
<keyword evidence="5" id="KW-1185">Reference proteome</keyword>
<organism evidence="4 5">
    <name type="scientific">Wallemia mellicola (strain ATCC MYA-4683 / CBS 633.66)</name>
    <name type="common">Wallemia sebi (CBS 633.66)</name>
    <dbReference type="NCBI Taxonomy" id="671144"/>
    <lineage>
        <taxon>Eukaryota</taxon>
        <taxon>Fungi</taxon>
        <taxon>Dikarya</taxon>
        <taxon>Basidiomycota</taxon>
        <taxon>Wallemiomycotina</taxon>
        <taxon>Wallemiomycetes</taxon>
        <taxon>Wallemiales</taxon>
        <taxon>Wallemiaceae</taxon>
        <taxon>Wallemia</taxon>
    </lineage>
</organism>
<dbReference type="Proteomes" id="UP000005242">
    <property type="component" value="Unassembled WGS sequence"/>
</dbReference>
<dbReference type="eggNOG" id="ENOG502RY09">
    <property type="taxonomic scope" value="Eukaryota"/>
</dbReference>
<sequence>MGSLSSGCMVYSELKKLTDHPSIQPIVKSKVDKGFIWSNSAQESFATTYRRNFFQISTKVILQMAGKIAQEEESLSNPLVAVSGHLIPILSFQVGLNASMYDEDAVVEDSVNLVQFSSAREKGPKVKPQRESITALINSTSDDVEAQAVKFERIQFERSTNRKMEKFRLNVTLYAQLENGVDVQVATVKSMPISVRGRSPAHYTDDMYTGRSLPRVKSSQTLRNKMANTMRVSKSTPSLSNTKAREKMSTMTVSGSSKPTLEDLATACEIDMATL</sequence>